<sequence>MAGHLGLLARLRARHLRSDARFLLFAVGADIDEDRGFLERTYQVYLVIIFAVSLAISWAQVIDIVGGLREALGAGTSSWLARELLILAPAVAFLAWGVSGLRETPLRLSGPDMVWLARVVRPEELFAMQLVGSAAAIALVGALAGTLLAALAGEPWPVWVTAAPLALLTARLFALDAVLPRSAAEPRARRVVTAFAGVTVVALGVGVIAASGFLAAFVPRLFTPYAFCVVIIANGFLLTGAVNWSGKANMAFVVDDNELYAARSAMRFLALVDSGAYKEACRRRRARRGKQARRTWRFGTGRAAAVSHGLLSLVRHPTSVLGLLSWGALLVPMGALLMVSNVGVGVLLSWFVCACFSLRIPLELGRVFRDDCRNRLVRSLLPFGRLELLALDALPVLAVTLVSSVAATAAVASVLGADALLAVPLACALDLLLALSCGLDDPAAPTRLGSVLVTGFAGAVVALFLVGIASLFGPVPALACALLADALLAWLLRD</sequence>
<keyword evidence="1" id="KW-1133">Transmembrane helix</keyword>
<feature type="transmembrane region" description="Helical" evidence="1">
    <location>
        <begin position="84"/>
        <end position="104"/>
    </location>
</feature>
<reference evidence="2 3" key="3">
    <citation type="submission" date="2023-06" db="EMBL/GenBank/DDBJ databases">
        <authorList>
            <person name="Zeman M."/>
            <person name="Kubasova T."/>
            <person name="Jahodarova E."/>
            <person name="Nykrynova M."/>
            <person name="Rychlik I."/>
        </authorList>
    </citation>
    <scope>NUCLEOTIDE SEQUENCE [LARGE SCALE GENOMIC DNA]</scope>
    <source>
        <strain evidence="2 3">153_Feed</strain>
    </source>
</reference>
<feature type="transmembrane region" description="Helical" evidence="1">
    <location>
        <begin position="224"/>
        <end position="244"/>
    </location>
</feature>
<dbReference type="EMBL" id="JAUDEA010000018">
    <property type="protein sequence ID" value="MDM8271821.1"/>
    <property type="molecule type" value="Genomic_DNA"/>
</dbReference>
<feature type="transmembrane region" description="Helical" evidence="1">
    <location>
        <begin position="125"/>
        <end position="152"/>
    </location>
</feature>
<protein>
    <recommendedName>
        <fullName evidence="4">ABC transporter permease</fullName>
    </recommendedName>
</protein>
<reference evidence="3" key="2">
    <citation type="submission" date="2023-06" db="EMBL/GenBank/DDBJ databases">
        <title>Identification and characterization of horizontal gene transfer across gut microbiota members of farm animals based on homology search.</title>
        <authorList>
            <person name="Zeman M."/>
            <person name="Kubasova T."/>
            <person name="Jahodarova E."/>
            <person name="Nykrynova M."/>
            <person name="Rychlik I."/>
        </authorList>
    </citation>
    <scope>NUCLEOTIDE SEQUENCE [LARGE SCALE GENOMIC DNA]</scope>
    <source>
        <strain evidence="3">153_Feed</strain>
    </source>
</reference>
<evidence type="ECO:0008006" key="4">
    <source>
        <dbReference type="Google" id="ProtNLM"/>
    </source>
</evidence>
<feature type="transmembrane region" description="Helical" evidence="1">
    <location>
        <begin position="191"/>
        <end position="218"/>
    </location>
</feature>
<evidence type="ECO:0000256" key="1">
    <source>
        <dbReference type="SAM" id="Phobius"/>
    </source>
</evidence>
<name>A0ABT7V730_9ACTN</name>
<reference evidence="2 3" key="1">
    <citation type="submission" date="2023-06" db="EMBL/GenBank/DDBJ databases">
        <title>Identification and characterization of horizontal gene transfer across gut microbiota members of farm animals based on homology search.</title>
        <authorList>
            <person name="Schwarzerova J."/>
            <person name="Nykrynova M."/>
            <person name="Jureckova K."/>
            <person name="Cejkova D."/>
            <person name="Rychlik I."/>
        </authorList>
    </citation>
    <scope>NUCLEOTIDE SEQUENCE [LARGE SCALE GENOMIC DNA]</scope>
    <source>
        <strain evidence="2 3">153_Feed</strain>
    </source>
</reference>
<accession>A0ABT7V730</accession>
<feature type="transmembrane region" description="Helical" evidence="1">
    <location>
        <begin position="419"/>
        <end position="439"/>
    </location>
</feature>
<dbReference type="Proteomes" id="UP001529256">
    <property type="component" value="Unassembled WGS sequence"/>
</dbReference>
<gene>
    <name evidence="2" type="ORF">QUW25_09105</name>
</gene>
<evidence type="ECO:0000313" key="3">
    <source>
        <dbReference type="Proteomes" id="UP001529256"/>
    </source>
</evidence>
<feature type="transmembrane region" description="Helical" evidence="1">
    <location>
        <begin position="158"/>
        <end position="179"/>
    </location>
</feature>
<proteinExistence type="predicted"/>
<feature type="transmembrane region" description="Helical" evidence="1">
    <location>
        <begin position="389"/>
        <end position="413"/>
    </location>
</feature>
<feature type="transmembrane region" description="Helical" evidence="1">
    <location>
        <begin position="320"/>
        <end position="340"/>
    </location>
</feature>
<feature type="transmembrane region" description="Helical" evidence="1">
    <location>
        <begin position="346"/>
        <end position="368"/>
    </location>
</feature>
<evidence type="ECO:0000313" key="2">
    <source>
        <dbReference type="EMBL" id="MDM8271821.1"/>
    </source>
</evidence>
<keyword evidence="3" id="KW-1185">Reference proteome</keyword>
<feature type="transmembrane region" description="Helical" evidence="1">
    <location>
        <begin position="451"/>
        <end position="469"/>
    </location>
</feature>
<dbReference type="RefSeq" id="WP_289511898.1">
    <property type="nucleotide sequence ID" value="NZ_JAUDEA010000018.1"/>
</dbReference>
<feature type="transmembrane region" description="Helical" evidence="1">
    <location>
        <begin position="44"/>
        <end position="64"/>
    </location>
</feature>
<feature type="transmembrane region" description="Helical" evidence="1">
    <location>
        <begin position="475"/>
        <end position="492"/>
    </location>
</feature>
<organism evidence="2 3">
    <name type="scientific">Thermophilibacter provencensis</name>
    <dbReference type="NCBI Taxonomy" id="1852386"/>
    <lineage>
        <taxon>Bacteria</taxon>
        <taxon>Bacillati</taxon>
        <taxon>Actinomycetota</taxon>
        <taxon>Coriobacteriia</taxon>
        <taxon>Coriobacteriales</taxon>
        <taxon>Atopobiaceae</taxon>
        <taxon>Thermophilibacter</taxon>
    </lineage>
</organism>
<keyword evidence="1" id="KW-0472">Membrane</keyword>
<comment type="caution">
    <text evidence="2">The sequence shown here is derived from an EMBL/GenBank/DDBJ whole genome shotgun (WGS) entry which is preliminary data.</text>
</comment>
<keyword evidence="1" id="KW-0812">Transmembrane</keyword>